<dbReference type="Proteomes" id="UP001597362">
    <property type="component" value="Unassembled WGS sequence"/>
</dbReference>
<keyword evidence="1" id="KW-0732">Signal</keyword>
<accession>A0ABW4YLA7</accession>
<gene>
    <name evidence="2" type="ORF">ACFSJH_11075</name>
</gene>
<evidence type="ECO:0008006" key="4">
    <source>
        <dbReference type="Google" id="ProtNLM"/>
    </source>
</evidence>
<evidence type="ECO:0000313" key="2">
    <source>
        <dbReference type="EMBL" id="MFD2116263.1"/>
    </source>
</evidence>
<feature type="signal peptide" evidence="1">
    <location>
        <begin position="1"/>
        <end position="35"/>
    </location>
</feature>
<name>A0ABW4YLA7_9BACL</name>
<sequence length="308" mass="35646">MKQITNNKGTRKFLVKAICCILTLFLIGQAHYPVAALSKHELPVISTNEKLHSSIQKHIENLQNDTTFTGWATATINVYPLGPGTSSWLAVLSDQTSELGYIIIESKDSTNYDVVEYGIGKYDPTFADHISLLHEQHMQHLQYKRPFLNTSMQENQLELNTFFTNDPLPINYTDWIKEVNSYKQLSTTYPTSSVAINTELIKHTYLQSFDPYDRLPWLTQEPLFTTKQWTTDNIKSLQSKLKTMLDKNSHIRFVTEMFDQQLLEAYSITGYHDYGEQLFIKLYQPSDTLILERFIPLPELILFGQIYL</sequence>
<keyword evidence="3" id="KW-1185">Reference proteome</keyword>
<dbReference type="RefSeq" id="WP_377772262.1">
    <property type="nucleotide sequence ID" value="NZ_JBHUHO010000030.1"/>
</dbReference>
<organism evidence="2 3">
    <name type="scientific">Paenibacillus yanchengensis</name>
    <dbReference type="NCBI Taxonomy" id="2035833"/>
    <lineage>
        <taxon>Bacteria</taxon>
        <taxon>Bacillati</taxon>
        <taxon>Bacillota</taxon>
        <taxon>Bacilli</taxon>
        <taxon>Bacillales</taxon>
        <taxon>Paenibacillaceae</taxon>
        <taxon>Paenibacillus</taxon>
    </lineage>
</organism>
<reference evidence="3" key="1">
    <citation type="journal article" date="2019" name="Int. J. Syst. Evol. Microbiol.">
        <title>The Global Catalogue of Microorganisms (GCM) 10K type strain sequencing project: providing services to taxonomists for standard genome sequencing and annotation.</title>
        <authorList>
            <consortium name="The Broad Institute Genomics Platform"/>
            <consortium name="The Broad Institute Genome Sequencing Center for Infectious Disease"/>
            <person name="Wu L."/>
            <person name="Ma J."/>
        </authorList>
    </citation>
    <scope>NUCLEOTIDE SEQUENCE [LARGE SCALE GENOMIC DNA]</scope>
    <source>
        <strain evidence="3">GH52</strain>
    </source>
</reference>
<feature type="chain" id="PRO_5047541717" description="DUF3888 domain-containing protein" evidence="1">
    <location>
        <begin position="36"/>
        <end position="308"/>
    </location>
</feature>
<evidence type="ECO:0000256" key="1">
    <source>
        <dbReference type="SAM" id="SignalP"/>
    </source>
</evidence>
<evidence type="ECO:0000313" key="3">
    <source>
        <dbReference type="Proteomes" id="UP001597362"/>
    </source>
</evidence>
<protein>
    <recommendedName>
        <fullName evidence="4">DUF3888 domain-containing protein</fullName>
    </recommendedName>
</protein>
<dbReference type="EMBL" id="JBHUHO010000030">
    <property type="protein sequence ID" value="MFD2116263.1"/>
    <property type="molecule type" value="Genomic_DNA"/>
</dbReference>
<comment type="caution">
    <text evidence="2">The sequence shown here is derived from an EMBL/GenBank/DDBJ whole genome shotgun (WGS) entry which is preliminary data.</text>
</comment>
<proteinExistence type="predicted"/>